<dbReference type="Proteomes" id="UP001519328">
    <property type="component" value="Unassembled WGS sequence"/>
</dbReference>
<dbReference type="GO" id="GO:0003677">
    <property type="term" value="F:DNA binding"/>
    <property type="evidence" value="ECO:0007669"/>
    <property type="project" value="UniProtKB-KW"/>
</dbReference>
<dbReference type="InterPro" id="IPR009057">
    <property type="entry name" value="Homeodomain-like_sf"/>
</dbReference>
<dbReference type="InterPro" id="IPR049739">
    <property type="entry name" value="YraL-like"/>
</dbReference>
<proteinExistence type="predicted"/>
<evidence type="ECO:0000313" key="2">
    <source>
        <dbReference type="Proteomes" id="UP001519328"/>
    </source>
</evidence>
<evidence type="ECO:0000313" key="1">
    <source>
        <dbReference type="EMBL" id="MBP1950951.1"/>
    </source>
</evidence>
<organism evidence="1 2">
    <name type="scientific">Virgibacillus litoralis</name>
    <dbReference type="NCBI Taxonomy" id="578221"/>
    <lineage>
        <taxon>Bacteria</taxon>
        <taxon>Bacillati</taxon>
        <taxon>Bacillota</taxon>
        <taxon>Bacilli</taxon>
        <taxon>Bacillales</taxon>
        <taxon>Bacillaceae</taxon>
        <taxon>Virgibacillus</taxon>
    </lineage>
</organism>
<dbReference type="EMBL" id="JAGGKK010000039">
    <property type="protein sequence ID" value="MBP1950951.1"/>
    <property type="molecule type" value="Genomic_DNA"/>
</dbReference>
<dbReference type="PANTHER" id="PTHR37812:SF1">
    <property type="entry name" value="MU-LIKE PROPHAGE FLUMU PROTEIN C"/>
    <property type="match status" value="1"/>
</dbReference>
<gene>
    <name evidence="1" type="ORF">J2Z82_003929</name>
</gene>
<dbReference type="PANTHER" id="PTHR37812">
    <property type="entry name" value="MU-LIKE PROPHAGE FLUMU PROTEIN C"/>
    <property type="match status" value="1"/>
</dbReference>
<reference evidence="1 2" key="1">
    <citation type="submission" date="2021-03" db="EMBL/GenBank/DDBJ databases">
        <title>Genomic Encyclopedia of Type Strains, Phase IV (KMG-IV): sequencing the most valuable type-strain genomes for metagenomic binning, comparative biology and taxonomic classification.</title>
        <authorList>
            <person name="Goeker M."/>
        </authorList>
    </citation>
    <scope>NUCLEOTIDE SEQUENCE [LARGE SCALE GENOMIC DNA]</scope>
    <source>
        <strain evidence="1 2">DSM 21085</strain>
    </source>
</reference>
<dbReference type="RefSeq" id="WP_209482394.1">
    <property type="nucleotide sequence ID" value="NZ_JAGGKK010000039.1"/>
</dbReference>
<accession>A0ABS4HJ55</accession>
<keyword evidence="2" id="KW-1185">Reference proteome</keyword>
<protein>
    <submittedName>
        <fullName evidence="1">DNA-binding NarL/FixJ family response regulator</fullName>
    </submittedName>
</protein>
<keyword evidence="1" id="KW-0238">DNA-binding</keyword>
<name>A0ABS4HJ55_9BACI</name>
<dbReference type="NCBIfam" id="NF040785">
    <property type="entry name" value="CD3324_fam"/>
    <property type="match status" value="1"/>
</dbReference>
<dbReference type="InterPro" id="IPR052411">
    <property type="entry name" value="c-mor_Regulatory_Protein"/>
</dbReference>
<comment type="caution">
    <text evidence="1">The sequence shown here is derived from an EMBL/GenBank/DDBJ whole genome shotgun (WGS) entry which is preliminary data.</text>
</comment>
<sequence>MKYANANSVIPEELLVELQNYIQGEIIYIPKTKNNYEKWGTRSGGRKIIDDRNHGIRKDFKNGKPISQLAEEQYLSIETIKKIAYSKK</sequence>
<dbReference type="SUPFAM" id="SSF46689">
    <property type="entry name" value="Homeodomain-like"/>
    <property type="match status" value="1"/>
</dbReference>